<feature type="compositionally biased region" description="Basic and acidic residues" evidence="1">
    <location>
        <begin position="364"/>
        <end position="377"/>
    </location>
</feature>
<evidence type="ECO:0000256" key="1">
    <source>
        <dbReference type="SAM" id="MobiDB-lite"/>
    </source>
</evidence>
<accession>A0A6J4SQM3</accession>
<feature type="compositionally biased region" description="Basic residues" evidence="1">
    <location>
        <begin position="475"/>
        <end position="485"/>
    </location>
</feature>
<feature type="compositionally biased region" description="Basic and acidic residues" evidence="1">
    <location>
        <begin position="292"/>
        <end position="309"/>
    </location>
</feature>
<feature type="region of interest" description="Disordered" evidence="1">
    <location>
        <begin position="181"/>
        <end position="209"/>
    </location>
</feature>
<feature type="compositionally biased region" description="Basic residues" evidence="1">
    <location>
        <begin position="378"/>
        <end position="389"/>
    </location>
</feature>
<dbReference type="AlphaFoldDB" id="A0A6J4SQM3"/>
<protein>
    <submittedName>
        <fullName evidence="2">Uncharacterized protein</fullName>
    </submittedName>
</protein>
<organism evidence="2">
    <name type="scientific">uncultured Solirubrobacteraceae bacterium</name>
    <dbReference type="NCBI Taxonomy" id="1162706"/>
    <lineage>
        <taxon>Bacteria</taxon>
        <taxon>Bacillati</taxon>
        <taxon>Actinomycetota</taxon>
        <taxon>Thermoleophilia</taxon>
        <taxon>Solirubrobacterales</taxon>
        <taxon>Solirubrobacteraceae</taxon>
        <taxon>environmental samples</taxon>
    </lineage>
</organism>
<feature type="compositionally biased region" description="Basic residues" evidence="1">
    <location>
        <begin position="413"/>
        <end position="441"/>
    </location>
</feature>
<proteinExistence type="predicted"/>
<reference evidence="2" key="1">
    <citation type="submission" date="2020-02" db="EMBL/GenBank/DDBJ databases">
        <authorList>
            <person name="Meier V. D."/>
        </authorList>
    </citation>
    <scope>NUCLEOTIDE SEQUENCE</scope>
    <source>
        <strain evidence="2">AVDCRST_MAG30</strain>
    </source>
</reference>
<feature type="compositionally biased region" description="Basic and acidic residues" evidence="1">
    <location>
        <begin position="322"/>
        <end position="354"/>
    </location>
</feature>
<feature type="region of interest" description="Disordered" evidence="1">
    <location>
        <begin position="221"/>
        <end position="496"/>
    </location>
</feature>
<sequence length="496" mass="53563">MDGVDAAELRVLADGEARLDHEAAELGDVSALRRLADLLLEVRELLVGDARDPPARAARPARHRPDAARAAVGAAPRPEALQVDLGARLGGAAAVLPVDRAGLLAERGAGADADLDVDAADLAGGDHDAVARGVVVDRGAHPGAVDRRQVRRARGGVLLVELAGDVAGAGQRGGVGARLALGPLDGRPADVEGHDAQGEDRQDEHQEGRQHLSVFTLEHRAASVDRTSAARVGPETQLGPGTRAQPCLGSPKTLSSDLRCLPPHQPELRGNRWSKGSRSESTPAPGAGPARIEPDRAHRGVRARGELRLRGPGRGRAQGHRPHPDRERPALPGADARHGRAPRDARALRAGDRAARRRRHRRPRAADRARPRVDPPGRHAHHPARPRRGPARDRDARRRRDGRGRQGRPGLDRRHRRLLPGHRGHAGEHRGRRPGRPRGRRRPDPAQGRQQRPGRRQRRPEPGRAGHLRPLAPRGAHRHLRRVVRPRGAPRAPAAR</sequence>
<name>A0A6J4SQM3_9ACTN</name>
<feature type="compositionally biased region" description="Basic residues" evidence="1">
    <location>
        <begin position="311"/>
        <end position="321"/>
    </location>
</feature>
<dbReference type="EMBL" id="CADCVS010000266">
    <property type="protein sequence ID" value="CAA9502772.1"/>
    <property type="molecule type" value="Genomic_DNA"/>
</dbReference>
<gene>
    <name evidence="2" type="ORF">AVDCRST_MAG30-2014</name>
</gene>
<evidence type="ECO:0000313" key="2">
    <source>
        <dbReference type="EMBL" id="CAA9502772.1"/>
    </source>
</evidence>
<feature type="compositionally biased region" description="Low complexity" evidence="1">
    <location>
        <begin position="486"/>
        <end position="496"/>
    </location>
</feature>
<feature type="compositionally biased region" description="Basic and acidic residues" evidence="1">
    <location>
        <begin position="187"/>
        <end position="209"/>
    </location>
</feature>